<dbReference type="Proteomes" id="UP000321577">
    <property type="component" value="Unassembled WGS sequence"/>
</dbReference>
<organism evidence="1 2">
    <name type="scientific">Brevifollis gellanilyticus</name>
    <dbReference type="NCBI Taxonomy" id="748831"/>
    <lineage>
        <taxon>Bacteria</taxon>
        <taxon>Pseudomonadati</taxon>
        <taxon>Verrucomicrobiota</taxon>
        <taxon>Verrucomicrobiia</taxon>
        <taxon>Verrucomicrobiales</taxon>
        <taxon>Verrucomicrobiaceae</taxon>
    </lineage>
</organism>
<dbReference type="OrthoDB" id="194555at2"/>
<accession>A0A512M5P1</accession>
<dbReference type="AlphaFoldDB" id="A0A512M5P1"/>
<evidence type="ECO:0000313" key="2">
    <source>
        <dbReference type="Proteomes" id="UP000321577"/>
    </source>
</evidence>
<gene>
    <name evidence="1" type="ORF">BGE01nite_13440</name>
</gene>
<comment type="caution">
    <text evidence="1">The sequence shown here is derived from an EMBL/GenBank/DDBJ whole genome shotgun (WGS) entry which is preliminary data.</text>
</comment>
<reference evidence="1 2" key="1">
    <citation type="submission" date="2019-07" db="EMBL/GenBank/DDBJ databases">
        <title>Whole genome shotgun sequence of Brevifollis gellanilyticus NBRC 108608.</title>
        <authorList>
            <person name="Hosoyama A."/>
            <person name="Uohara A."/>
            <person name="Ohji S."/>
            <person name="Ichikawa N."/>
        </authorList>
    </citation>
    <scope>NUCLEOTIDE SEQUENCE [LARGE SCALE GENOMIC DNA]</scope>
    <source>
        <strain evidence="1 2">NBRC 108608</strain>
    </source>
</reference>
<dbReference type="RefSeq" id="WP_146849658.1">
    <property type="nucleotide sequence ID" value="NZ_BKAG01000007.1"/>
</dbReference>
<keyword evidence="2" id="KW-1185">Reference proteome</keyword>
<dbReference type="EMBL" id="BKAG01000007">
    <property type="protein sequence ID" value="GEP42053.1"/>
    <property type="molecule type" value="Genomic_DNA"/>
</dbReference>
<proteinExistence type="predicted"/>
<sequence length="317" mass="35603">MATASTLAVILVLCLVLGWRYHFRVVEHRRAIMQMSQQAEKVRLATAYSTESARPAAVTATPGTVVPAALTAPPETEVVLRYDPAARKVPETTEPEVLPLTALTDAEGLVRKYADTTHWQDRLQFVSEPERVRALMEDYYEVQQNVDPVIGTLIDQKRLRIGGAEIIQLNFRGSRVVGRLELLMRRTGTNRLVIDWESLVGYSQKSFSELSKTRPSTPVLVRGYVTLDDYYSHEFSDSLRYLSLKVTSPDGTGLINVYCPRDGEMASWLQTNLRGSLQESQAKACTLWISYPEKAESGRCANLLQVQASQWLILPKK</sequence>
<protein>
    <submittedName>
        <fullName evidence="1">Uncharacterized protein</fullName>
    </submittedName>
</protein>
<evidence type="ECO:0000313" key="1">
    <source>
        <dbReference type="EMBL" id="GEP42053.1"/>
    </source>
</evidence>
<name>A0A512M5P1_9BACT</name>